<dbReference type="AlphaFoldDB" id="S7S1Z8"/>
<dbReference type="OrthoDB" id="3060478at2759"/>
<dbReference type="EMBL" id="KB469297">
    <property type="protein sequence ID" value="EPQ59799.1"/>
    <property type="molecule type" value="Genomic_DNA"/>
</dbReference>
<accession>S7S1Z8</accession>
<feature type="signal peptide" evidence="2">
    <location>
        <begin position="1"/>
        <end position="18"/>
    </location>
</feature>
<evidence type="ECO:0000313" key="4">
    <source>
        <dbReference type="Proteomes" id="UP000030669"/>
    </source>
</evidence>
<protein>
    <submittedName>
        <fullName evidence="3">Uncharacterized protein</fullName>
    </submittedName>
</protein>
<proteinExistence type="predicted"/>
<dbReference type="Proteomes" id="UP000030669">
    <property type="component" value="Unassembled WGS sequence"/>
</dbReference>
<evidence type="ECO:0000256" key="1">
    <source>
        <dbReference type="SAM" id="MobiDB-lite"/>
    </source>
</evidence>
<evidence type="ECO:0000256" key="2">
    <source>
        <dbReference type="SAM" id="SignalP"/>
    </source>
</evidence>
<keyword evidence="4" id="KW-1185">Reference proteome</keyword>
<dbReference type="RefSeq" id="XP_007862689.1">
    <property type="nucleotide sequence ID" value="XM_007864498.1"/>
</dbReference>
<feature type="region of interest" description="Disordered" evidence="1">
    <location>
        <begin position="270"/>
        <end position="300"/>
    </location>
</feature>
<organism evidence="3 4">
    <name type="scientific">Gloeophyllum trabeum (strain ATCC 11539 / FP-39264 / Madison 617)</name>
    <name type="common">Brown rot fungus</name>
    <dbReference type="NCBI Taxonomy" id="670483"/>
    <lineage>
        <taxon>Eukaryota</taxon>
        <taxon>Fungi</taxon>
        <taxon>Dikarya</taxon>
        <taxon>Basidiomycota</taxon>
        <taxon>Agaricomycotina</taxon>
        <taxon>Agaricomycetes</taxon>
        <taxon>Gloeophyllales</taxon>
        <taxon>Gloeophyllaceae</taxon>
        <taxon>Gloeophyllum</taxon>
    </lineage>
</organism>
<reference evidence="3 4" key="1">
    <citation type="journal article" date="2012" name="Science">
        <title>The Paleozoic origin of enzymatic lignin decomposition reconstructed from 31 fungal genomes.</title>
        <authorList>
            <person name="Floudas D."/>
            <person name="Binder M."/>
            <person name="Riley R."/>
            <person name="Barry K."/>
            <person name="Blanchette R.A."/>
            <person name="Henrissat B."/>
            <person name="Martinez A.T."/>
            <person name="Otillar R."/>
            <person name="Spatafora J.W."/>
            <person name="Yadav J.S."/>
            <person name="Aerts A."/>
            <person name="Benoit I."/>
            <person name="Boyd A."/>
            <person name="Carlson A."/>
            <person name="Copeland A."/>
            <person name="Coutinho P.M."/>
            <person name="de Vries R.P."/>
            <person name="Ferreira P."/>
            <person name="Findley K."/>
            <person name="Foster B."/>
            <person name="Gaskell J."/>
            <person name="Glotzer D."/>
            <person name="Gorecki P."/>
            <person name="Heitman J."/>
            <person name="Hesse C."/>
            <person name="Hori C."/>
            <person name="Igarashi K."/>
            <person name="Jurgens J.A."/>
            <person name="Kallen N."/>
            <person name="Kersten P."/>
            <person name="Kohler A."/>
            <person name="Kuees U."/>
            <person name="Kumar T.K.A."/>
            <person name="Kuo A."/>
            <person name="LaButti K."/>
            <person name="Larrondo L.F."/>
            <person name="Lindquist E."/>
            <person name="Ling A."/>
            <person name="Lombard V."/>
            <person name="Lucas S."/>
            <person name="Lundell T."/>
            <person name="Martin R."/>
            <person name="McLaughlin D.J."/>
            <person name="Morgenstern I."/>
            <person name="Morin E."/>
            <person name="Murat C."/>
            <person name="Nagy L.G."/>
            <person name="Nolan M."/>
            <person name="Ohm R.A."/>
            <person name="Patyshakuliyeva A."/>
            <person name="Rokas A."/>
            <person name="Ruiz-Duenas F.J."/>
            <person name="Sabat G."/>
            <person name="Salamov A."/>
            <person name="Samejima M."/>
            <person name="Schmutz J."/>
            <person name="Slot J.C."/>
            <person name="St John F."/>
            <person name="Stenlid J."/>
            <person name="Sun H."/>
            <person name="Sun S."/>
            <person name="Syed K."/>
            <person name="Tsang A."/>
            <person name="Wiebenga A."/>
            <person name="Young D."/>
            <person name="Pisabarro A."/>
            <person name="Eastwood D.C."/>
            <person name="Martin F."/>
            <person name="Cullen D."/>
            <person name="Grigoriev I.V."/>
            <person name="Hibbett D.S."/>
        </authorList>
    </citation>
    <scope>NUCLEOTIDE SEQUENCE [LARGE SCALE GENOMIC DNA]</scope>
    <source>
        <strain evidence="3 4">ATCC 11539</strain>
    </source>
</reference>
<evidence type="ECO:0000313" key="3">
    <source>
        <dbReference type="EMBL" id="EPQ59799.1"/>
    </source>
</evidence>
<dbReference type="HOGENOM" id="CLU_927661_0_0_1"/>
<sequence>MDLLAVLIVLACRPRISTFKPRYQIEKQGYVLKRWDFERMDTSNAYLQEKSTALSLALKRTEDVILRKDKELESAKRAEFNLYGGYTSEFHHVPSKSATGRINTRPAGARISAFCQDESPRKYLRRLAMMRGSTAPRLLITSTNLVFPDPPSLTRATLFLATQRRRSQRWCPNDAWTKVQEGTRHEVITERDGEWFYLGTYVAAEEPRMVDPRAFVSMADETLAEPDGAPLSGIAGMYGRGLLRALRIDLEYAGYNEELARELARAVSKRRCPHKRKGRKRGSRQLDGAEGDDTWGYAEA</sequence>
<dbReference type="KEGG" id="gtr:GLOTRDRAFT_126096"/>
<feature type="compositionally biased region" description="Basic residues" evidence="1">
    <location>
        <begin position="270"/>
        <end position="283"/>
    </location>
</feature>
<feature type="chain" id="PRO_5004544239" evidence="2">
    <location>
        <begin position="19"/>
        <end position="300"/>
    </location>
</feature>
<dbReference type="GeneID" id="19301330"/>
<gene>
    <name evidence="3" type="ORF">GLOTRDRAFT_126096</name>
</gene>
<name>S7S1Z8_GLOTA</name>
<keyword evidence="2" id="KW-0732">Signal</keyword>